<organism evidence="1 2">
    <name type="scientific">Allacma fusca</name>
    <dbReference type="NCBI Taxonomy" id="39272"/>
    <lineage>
        <taxon>Eukaryota</taxon>
        <taxon>Metazoa</taxon>
        <taxon>Ecdysozoa</taxon>
        <taxon>Arthropoda</taxon>
        <taxon>Hexapoda</taxon>
        <taxon>Collembola</taxon>
        <taxon>Symphypleona</taxon>
        <taxon>Sminthuridae</taxon>
        <taxon>Allacma</taxon>
    </lineage>
</organism>
<sequence>MRLPHVIFPMKHIRDVEERAMTIINTISDFELEDFKQRLFFSRSHYTELTKFTFGYVSDSFKFSIQSKPKL</sequence>
<protein>
    <submittedName>
        <fullName evidence="1">Uncharacterized protein</fullName>
    </submittedName>
</protein>
<proteinExistence type="predicted"/>
<gene>
    <name evidence="1" type="ORF">AFUS01_LOCUS553</name>
</gene>
<accession>A0A8J2J2F0</accession>
<comment type="caution">
    <text evidence="1">The sequence shown here is derived from an EMBL/GenBank/DDBJ whole genome shotgun (WGS) entry which is preliminary data.</text>
</comment>
<dbReference type="AlphaFoldDB" id="A0A8J2J2F0"/>
<keyword evidence="2" id="KW-1185">Reference proteome</keyword>
<reference evidence="1" key="1">
    <citation type="submission" date="2021-06" db="EMBL/GenBank/DDBJ databases">
        <authorList>
            <person name="Hodson N. C."/>
            <person name="Mongue J. A."/>
            <person name="Jaron S. K."/>
        </authorList>
    </citation>
    <scope>NUCLEOTIDE SEQUENCE</scope>
</reference>
<dbReference type="Proteomes" id="UP000708208">
    <property type="component" value="Unassembled WGS sequence"/>
</dbReference>
<dbReference type="EMBL" id="CAJVCH010002728">
    <property type="protein sequence ID" value="CAG7645679.1"/>
    <property type="molecule type" value="Genomic_DNA"/>
</dbReference>
<evidence type="ECO:0000313" key="1">
    <source>
        <dbReference type="EMBL" id="CAG7645679.1"/>
    </source>
</evidence>
<name>A0A8J2J2F0_9HEXA</name>
<evidence type="ECO:0000313" key="2">
    <source>
        <dbReference type="Proteomes" id="UP000708208"/>
    </source>
</evidence>